<accession>A0ABP7YXE1</accession>
<dbReference type="Proteomes" id="UP001500266">
    <property type="component" value="Unassembled WGS sequence"/>
</dbReference>
<sequence>MRGLGRRLQGGGLAWLRLGDRYGYQGVFRSEVSVAVASPPRFRPTGAQARQRRSSTPFDPAGCRARHAMECGVDHFERHRAAATRYDKISDRYRAPGGARLVRRVALPRRH</sequence>
<protein>
    <submittedName>
        <fullName evidence="2">Uncharacterized protein</fullName>
    </submittedName>
</protein>
<evidence type="ECO:0000256" key="1">
    <source>
        <dbReference type="SAM" id="MobiDB-lite"/>
    </source>
</evidence>
<organism evidence="2 3">
    <name type="scientific">Actinomadura keratinilytica</name>
    <dbReference type="NCBI Taxonomy" id="547461"/>
    <lineage>
        <taxon>Bacteria</taxon>
        <taxon>Bacillati</taxon>
        <taxon>Actinomycetota</taxon>
        <taxon>Actinomycetes</taxon>
        <taxon>Streptosporangiales</taxon>
        <taxon>Thermomonosporaceae</taxon>
        <taxon>Actinomadura</taxon>
    </lineage>
</organism>
<keyword evidence="3" id="KW-1185">Reference proteome</keyword>
<name>A0ABP7YXE1_9ACTN</name>
<feature type="region of interest" description="Disordered" evidence="1">
    <location>
        <begin position="40"/>
        <end position="61"/>
    </location>
</feature>
<evidence type="ECO:0000313" key="3">
    <source>
        <dbReference type="Proteomes" id="UP001500266"/>
    </source>
</evidence>
<reference evidence="3" key="1">
    <citation type="journal article" date="2019" name="Int. J. Syst. Evol. Microbiol.">
        <title>The Global Catalogue of Microorganisms (GCM) 10K type strain sequencing project: providing services to taxonomists for standard genome sequencing and annotation.</title>
        <authorList>
            <consortium name="The Broad Institute Genomics Platform"/>
            <consortium name="The Broad Institute Genome Sequencing Center for Infectious Disease"/>
            <person name="Wu L."/>
            <person name="Ma J."/>
        </authorList>
    </citation>
    <scope>NUCLEOTIDE SEQUENCE [LARGE SCALE GENOMIC DNA]</scope>
    <source>
        <strain evidence="3">JCM 17316</strain>
    </source>
</reference>
<evidence type="ECO:0000313" key="2">
    <source>
        <dbReference type="EMBL" id="GAA4142950.1"/>
    </source>
</evidence>
<proteinExistence type="predicted"/>
<dbReference type="EMBL" id="BAABDO010000044">
    <property type="protein sequence ID" value="GAA4142950.1"/>
    <property type="molecule type" value="Genomic_DNA"/>
</dbReference>
<gene>
    <name evidence="2" type="ORF">GCM10022416_32520</name>
</gene>
<comment type="caution">
    <text evidence="2">The sequence shown here is derived from an EMBL/GenBank/DDBJ whole genome shotgun (WGS) entry which is preliminary data.</text>
</comment>